<evidence type="ECO:0000259" key="5">
    <source>
        <dbReference type="Pfam" id="PF01361"/>
    </source>
</evidence>
<dbReference type="EMBL" id="CYGY02000051">
    <property type="protein sequence ID" value="SIT46473.1"/>
    <property type="molecule type" value="Genomic_DNA"/>
</dbReference>
<sequence>MPIMNVHLLEGRTDEQKARLIEALTEAAMNAIDAPRESIRVLLIEIPKTDFGIGGRTAQALGR</sequence>
<dbReference type="PANTHER" id="PTHR35530:SF1">
    <property type="entry name" value="2-HYDROXYMUCONATE TAUTOMERASE"/>
    <property type="match status" value="1"/>
</dbReference>
<gene>
    <name evidence="6" type="primary">nahJ</name>
    <name evidence="6" type="ORF">BN2476_510012</name>
</gene>
<comment type="similarity">
    <text evidence="1 4">Belongs to the 4-oxalocrotonate tautomerase family.</text>
</comment>
<feature type="active site" description="Proton acceptor; via imino nitrogen" evidence="3">
    <location>
        <position position="2"/>
    </location>
</feature>
<evidence type="ECO:0000313" key="7">
    <source>
        <dbReference type="Proteomes" id="UP000195569"/>
    </source>
</evidence>
<dbReference type="NCBIfam" id="NF002571">
    <property type="entry name" value="PRK02220.1"/>
    <property type="match status" value="1"/>
</dbReference>
<dbReference type="RefSeq" id="WP_087737106.1">
    <property type="nucleotide sequence ID" value="NZ_CYGY02000051.1"/>
</dbReference>
<organism evidence="6 7">
    <name type="scientific">Paraburkholderia piptadeniae</name>
    <dbReference type="NCBI Taxonomy" id="1701573"/>
    <lineage>
        <taxon>Bacteria</taxon>
        <taxon>Pseudomonadati</taxon>
        <taxon>Pseudomonadota</taxon>
        <taxon>Betaproteobacteria</taxon>
        <taxon>Burkholderiales</taxon>
        <taxon>Burkholderiaceae</taxon>
        <taxon>Paraburkholderia</taxon>
    </lineage>
</organism>
<dbReference type="Proteomes" id="UP000195569">
    <property type="component" value="Unassembled WGS sequence"/>
</dbReference>
<dbReference type="OrthoDB" id="8527422at2"/>
<dbReference type="PANTHER" id="PTHR35530">
    <property type="entry name" value="TAUTOMERASE-RELATED"/>
    <property type="match status" value="1"/>
</dbReference>
<keyword evidence="7" id="KW-1185">Reference proteome</keyword>
<reference evidence="6" key="1">
    <citation type="submission" date="2016-12" db="EMBL/GenBank/DDBJ databases">
        <authorList>
            <person name="Moulin L."/>
        </authorList>
    </citation>
    <scope>NUCLEOTIDE SEQUENCE [LARGE SCALE GENOMIC DNA]</scope>
    <source>
        <strain evidence="6">STM 7183</strain>
    </source>
</reference>
<dbReference type="AlphaFoldDB" id="A0A1N7SGF2"/>
<dbReference type="GO" id="GO:0016853">
    <property type="term" value="F:isomerase activity"/>
    <property type="evidence" value="ECO:0007669"/>
    <property type="project" value="UniProtKB-UniRule"/>
</dbReference>
<evidence type="ECO:0000256" key="4">
    <source>
        <dbReference type="RuleBase" id="RU362032"/>
    </source>
</evidence>
<proteinExistence type="inferred from homology"/>
<protein>
    <recommendedName>
        <fullName evidence="4">Tautomerase</fullName>
        <ecNumber evidence="4">5.3.2.-</ecNumber>
    </recommendedName>
</protein>
<dbReference type="Pfam" id="PF01361">
    <property type="entry name" value="Tautomerase"/>
    <property type="match status" value="1"/>
</dbReference>
<dbReference type="InterPro" id="IPR014347">
    <property type="entry name" value="Tautomerase/MIF_sf"/>
</dbReference>
<name>A0A1N7SGF2_9BURK</name>
<feature type="domain" description="4-oxalocrotonate tautomerase-like" evidence="5">
    <location>
        <begin position="2"/>
        <end position="56"/>
    </location>
</feature>
<keyword evidence="2 4" id="KW-0413">Isomerase</keyword>
<dbReference type="InterPro" id="IPR004370">
    <property type="entry name" value="4-OT-like_dom"/>
</dbReference>
<evidence type="ECO:0000256" key="2">
    <source>
        <dbReference type="ARBA" id="ARBA00023235"/>
    </source>
</evidence>
<dbReference type="Gene3D" id="3.30.429.10">
    <property type="entry name" value="Macrophage Migration Inhibitory Factor"/>
    <property type="match status" value="1"/>
</dbReference>
<dbReference type="EC" id="5.3.2.-" evidence="4"/>
<dbReference type="NCBIfam" id="TIGR00013">
    <property type="entry name" value="taut"/>
    <property type="match status" value="1"/>
</dbReference>
<dbReference type="SUPFAM" id="SSF55331">
    <property type="entry name" value="Tautomerase/MIF"/>
    <property type="match status" value="1"/>
</dbReference>
<comment type="caution">
    <text evidence="6">The sequence shown here is derived from an EMBL/GenBank/DDBJ whole genome shotgun (WGS) entry which is preliminary data.</text>
</comment>
<dbReference type="InterPro" id="IPR018191">
    <property type="entry name" value="4-OT"/>
</dbReference>
<evidence type="ECO:0000256" key="1">
    <source>
        <dbReference type="ARBA" id="ARBA00006723"/>
    </source>
</evidence>
<evidence type="ECO:0000256" key="3">
    <source>
        <dbReference type="PIRSR" id="PIRSR618191-1"/>
    </source>
</evidence>
<evidence type="ECO:0000313" key="6">
    <source>
        <dbReference type="EMBL" id="SIT46473.1"/>
    </source>
</evidence>
<accession>A0A1N7SGF2</accession>